<dbReference type="OrthoDB" id="10628534at2759"/>
<accession>A0A812PRQ3</accession>
<organism evidence="1 2">
    <name type="scientific">Symbiodinium natans</name>
    <dbReference type="NCBI Taxonomy" id="878477"/>
    <lineage>
        <taxon>Eukaryota</taxon>
        <taxon>Sar</taxon>
        <taxon>Alveolata</taxon>
        <taxon>Dinophyceae</taxon>
        <taxon>Suessiales</taxon>
        <taxon>Symbiodiniaceae</taxon>
        <taxon>Symbiodinium</taxon>
    </lineage>
</organism>
<name>A0A812PRQ3_9DINO</name>
<reference evidence="1" key="1">
    <citation type="submission" date="2021-02" db="EMBL/GenBank/DDBJ databases">
        <authorList>
            <person name="Dougan E. K."/>
            <person name="Rhodes N."/>
            <person name="Thang M."/>
            <person name="Chan C."/>
        </authorList>
    </citation>
    <scope>NUCLEOTIDE SEQUENCE</scope>
</reference>
<keyword evidence="2" id="KW-1185">Reference proteome</keyword>
<dbReference type="AlphaFoldDB" id="A0A812PRQ3"/>
<evidence type="ECO:0000313" key="1">
    <source>
        <dbReference type="EMBL" id="CAE7353500.1"/>
    </source>
</evidence>
<dbReference type="Proteomes" id="UP000604046">
    <property type="component" value="Unassembled WGS sequence"/>
</dbReference>
<proteinExistence type="predicted"/>
<dbReference type="EMBL" id="CAJNDS010002153">
    <property type="protein sequence ID" value="CAE7353500.1"/>
    <property type="molecule type" value="Genomic_DNA"/>
</dbReference>
<protein>
    <submittedName>
        <fullName evidence="1">Uncharacterized protein</fullName>
    </submittedName>
</protein>
<comment type="caution">
    <text evidence="1">The sequence shown here is derived from an EMBL/GenBank/DDBJ whole genome shotgun (WGS) entry which is preliminary data.</text>
</comment>
<evidence type="ECO:0000313" key="2">
    <source>
        <dbReference type="Proteomes" id="UP000604046"/>
    </source>
</evidence>
<sequence length="162" mass="19122">MSLGRARELRTAWPVWYGCPLQRRWNKILTKQTHHRPEKQQKRSEFVKPEVLHAHNIPHYDLRDLPQEFDSLRRDKHSQVQKWIAAITHAIGDKCVIHPNKLQDKDHFQIKHRGMVYFLYAPSNHKQDGHELTPQQKKALLNALAHMGVFGHKDVKPDPDDE</sequence>
<gene>
    <name evidence="1" type="ORF">SNAT2548_LOCUS18695</name>
</gene>